<accession>A0ABN2FP92</accession>
<dbReference type="Proteomes" id="UP001501319">
    <property type="component" value="Unassembled WGS sequence"/>
</dbReference>
<organism evidence="2 3">
    <name type="scientific">Kribbella alba</name>
    <dbReference type="NCBI Taxonomy" id="190197"/>
    <lineage>
        <taxon>Bacteria</taxon>
        <taxon>Bacillati</taxon>
        <taxon>Actinomycetota</taxon>
        <taxon>Actinomycetes</taxon>
        <taxon>Propionibacteriales</taxon>
        <taxon>Kribbellaceae</taxon>
        <taxon>Kribbella</taxon>
    </lineage>
</organism>
<evidence type="ECO:0000313" key="3">
    <source>
        <dbReference type="Proteomes" id="UP001501319"/>
    </source>
</evidence>
<evidence type="ECO:0000313" key="2">
    <source>
        <dbReference type="EMBL" id="GAA1654401.1"/>
    </source>
</evidence>
<dbReference type="Gene3D" id="3.40.430.10">
    <property type="entry name" value="Dihydrofolate Reductase, subunit A"/>
    <property type="match status" value="1"/>
</dbReference>
<protein>
    <submittedName>
        <fullName evidence="2">Dihydrofolate reductase family protein</fullName>
    </submittedName>
</protein>
<dbReference type="PANTHER" id="PTHR38011">
    <property type="entry name" value="DIHYDROFOLATE REDUCTASE FAMILY PROTEIN (AFU_ORTHOLOGUE AFUA_8G06820)"/>
    <property type="match status" value="1"/>
</dbReference>
<reference evidence="2 3" key="1">
    <citation type="journal article" date="2019" name="Int. J. Syst. Evol. Microbiol.">
        <title>The Global Catalogue of Microorganisms (GCM) 10K type strain sequencing project: providing services to taxonomists for standard genome sequencing and annotation.</title>
        <authorList>
            <consortium name="The Broad Institute Genomics Platform"/>
            <consortium name="The Broad Institute Genome Sequencing Center for Infectious Disease"/>
            <person name="Wu L."/>
            <person name="Ma J."/>
        </authorList>
    </citation>
    <scope>NUCLEOTIDE SEQUENCE [LARGE SCALE GENOMIC DNA]</scope>
    <source>
        <strain evidence="2 3">JCM 14306</strain>
    </source>
</reference>
<evidence type="ECO:0000259" key="1">
    <source>
        <dbReference type="Pfam" id="PF01872"/>
    </source>
</evidence>
<dbReference type="RefSeq" id="WP_344114860.1">
    <property type="nucleotide sequence ID" value="NZ_BAAANE010000009.1"/>
</dbReference>
<feature type="domain" description="Bacterial bifunctional deaminase-reductase C-terminal" evidence="1">
    <location>
        <begin position="5"/>
        <end position="167"/>
    </location>
</feature>
<sequence>MGKTVLFMSMSLDGFISGPGDDHANPAGIGGDRLFDWFDTPGPARDEMRAEYEATGAVLTGRRTYDLVDGWGGDHHGVPIVVVTHAAPQEVPKGPSPISFVTDGVEVGVAAAKLAAKDKDILVHGAELARELLRLGHLDELQIHLVPVLLREGRKLFEHIEAEHVELAIIRVLPAEDVTHLRYRVVW</sequence>
<dbReference type="EMBL" id="BAAANE010000009">
    <property type="protein sequence ID" value="GAA1654401.1"/>
    <property type="molecule type" value="Genomic_DNA"/>
</dbReference>
<dbReference type="Pfam" id="PF01872">
    <property type="entry name" value="RibD_C"/>
    <property type="match status" value="1"/>
</dbReference>
<dbReference type="PANTHER" id="PTHR38011:SF12">
    <property type="entry name" value="BIFUNCTIONAL DEAMINASE-REDUCTASE DOMAIN PROTEIN"/>
    <property type="match status" value="1"/>
</dbReference>
<keyword evidence="3" id="KW-1185">Reference proteome</keyword>
<dbReference type="InterPro" id="IPR024072">
    <property type="entry name" value="DHFR-like_dom_sf"/>
</dbReference>
<comment type="caution">
    <text evidence="2">The sequence shown here is derived from an EMBL/GenBank/DDBJ whole genome shotgun (WGS) entry which is preliminary data.</text>
</comment>
<name>A0ABN2FP92_9ACTN</name>
<dbReference type="InterPro" id="IPR002734">
    <property type="entry name" value="RibDG_C"/>
</dbReference>
<gene>
    <name evidence="2" type="ORF">GCM10009744_53350</name>
</gene>
<proteinExistence type="predicted"/>
<dbReference type="SUPFAM" id="SSF53597">
    <property type="entry name" value="Dihydrofolate reductase-like"/>
    <property type="match status" value="1"/>
</dbReference>
<dbReference type="InterPro" id="IPR050765">
    <property type="entry name" value="Riboflavin_Biosynth_HTPR"/>
</dbReference>